<gene>
    <name evidence="1" type="ORF">AUJ27_02105</name>
</gene>
<evidence type="ECO:0000313" key="2">
    <source>
        <dbReference type="Proteomes" id="UP000183192"/>
    </source>
</evidence>
<accession>A0A1J4T693</accession>
<proteinExistence type="predicted"/>
<evidence type="ECO:0008006" key="3">
    <source>
        <dbReference type="Google" id="ProtNLM"/>
    </source>
</evidence>
<protein>
    <recommendedName>
        <fullName evidence="3">GIY-YIG domain-containing protein</fullName>
    </recommendedName>
</protein>
<comment type="caution">
    <text evidence="1">The sequence shown here is derived from an EMBL/GenBank/DDBJ whole genome shotgun (WGS) entry which is preliminary data.</text>
</comment>
<reference evidence="1 2" key="1">
    <citation type="journal article" date="2016" name="Environ. Microbiol.">
        <title>Genomic resolution of a cold subsurface aquifer community provides metabolic insights for novel microbes adapted to high CO concentrations.</title>
        <authorList>
            <person name="Probst A.J."/>
            <person name="Castelle C.J."/>
            <person name="Singh A."/>
            <person name="Brown C.T."/>
            <person name="Anantharaman K."/>
            <person name="Sharon I."/>
            <person name="Hug L.A."/>
            <person name="Burstein D."/>
            <person name="Emerson J.B."/>
            <person name="Thomas B.C."/>
            <person name="Banfield J.F."/>
        </authorList>
    </citation>
    <scope>NUCLEOTIDE SEQUENCE [LARGE SCALE GENOMIC DNA]</scope>
    <source>
        <strain evidence="1">CG1_02_37_44</strain>
    </source>
</reference>
<name>A0A1J4T693_9BACT</name>
<dbReference type="InterPro" id="IPR035901">
    <property type="entry name" value="GIY-YIG_endonuc_sf"/>
</dbReference>
<organism evidence="1 2">
    <name type="scientific">Candidatus Falkowbacteria bacterium CG1_02_37_44</name>
    <dbReference type="NCBI Taxonomy" id="1805146"/>
    <lineage>
        <taxon>Bacteria</taxon>
        <taxon>Candidatus Falkowiibacteriota</taxon>
    </lineage>
</organism>
<evidence type="ECO:0000313" key="1">
    <source>
        <dbReference type="EMBL" id="OIO07612.1"/>
    </source>
</evidence>
<sequence length="59" mass="7284">MNFQLFNGKVKSTKSRRPLELIFKEEYFDRYEAFNKERHYKTAKGKRELKNKMRYSGFV</sequence>
<dbReference type="EMBL" id="MNUU01000039">
    <property type="protein sequence ID" value="OIO07612.1"/>
    <property type="molecule type" value="Genomic_DNA"/>
</dbReference>
<dbReference type="AlphaFoldDB" id="A0A1J4T693"/>
<dbReference type="Proteomes" id="UP000183192">
    <property type="component" value="Unassembled WGS sequence"/>
</dbReference>
<dbReference type="Gene3D" id="3.40.1440.10">
    <property type="entry name" value="GIY-YIG endonuclease"/>
    <property type="match status" value="1"/>
</dbReference>